<accession>X0Z2J5</accession>
<dbReference type="EMBL" id="BARS01055093">
    <property type="protein sequence ID" value="GAG42831.1"/>
    <property type="molecule type" value="Genomic_DNA"/>
</dbReference>
<feature type="region of interest" description="Disordered" evidence="1">
    <location>
        <begin position="1"/>
        <end position="34"/>
    </location>
</feature>
<evidence type="ECO:0000313" key="2">
    <source>
        <dbReference type="EMBL" id="GAG42831.1"/>
    </source>
</evidence>
<gene>
    <name evidence="2" type="ORF">S01H1_81416</name>
</gene>
<dbReference type="AlphaFoldDB" id="X0Z2J5"/>
<feature type="non-terminal residue" evidence="2">
    <location>
        <position position="1"/>
    </location>
</feature>
<protein>
    <submittedName>
        <fullName evidence="2">Uncharacterized protein</fullName>
    </submittedName>
</protein>
<organism evidence="2">
    <name type="scientific">marine sediment metagenome</name>
    <dbReference type="NCBI Taxonomy" id="412755"/>
    <lineage>
        <taxon>unclassified sequences</taxon>
        <taxon>metagenomes</taxon>
        <taxon>ecological metagenomes</taxon>
    </lineage>
</organism>
<feature type="compositionally biased region" description="Basic and acidic residues" evidence="1">
    <location>
        <begin position="22"/>
        <end position="34"/>
    </location>
</feature>
<evidence type="ECO:0000256" key="1">
    <source>
        <dbReference type="SAM" id="MobiDB-lite"/>
    </source>
</evidence>
<sequence>QGRLEDLLQIMAPKDWQTSRDGGPRKSVREELVE</sequence>
<name>X0Z2J5_9ZZZZ</name>
<comment type="caution">
    <text evidence="2">The sequence shown here is derived from an EMBL/GenBank/DDBJ whole genome shotgun (WGS) entry which is preliminary data.</text>
</comment>
<proteinExistence type="predicted"/>
<reference evidence="2" key="1">
    <citation type="journal article" date="2014" name="Front. Microbiol.">
        <title>High frequency of phylogenetically diverse reductive dehalogenase-homologous genes in deep subseafloor sedimentary metagenomes.</title>
        <authorList>
            <person name="Kawai M."/>
            <person name="Futagami T."/>
            <person name="Toyoda A."/>
            <person name="Takaki Y."/>
            <person name="Nishi S."/>
            <person name="Hori S."/>
            <person name="Arai W."/>
            <person name="Tsubouchi T."/>
            <person name="Morono Y."/>
            <person name="Uchiyama I."/>
            <person name="Ito T."/>
            <person name="Fujiyama A."/>
            <person name="Inagaki F."/>
            <person name="Takami H."/>
        </authorList>
    </citation>
    <scope>NUCLEOTIDE SEQUENCE</scope>
    <source>
        <strain evidence="2">Expedition CK06-06</strain>
    </source>
</reference>